<dbReference type="EMBL" id="LUTY01001942">
    <property type="protein sequence ID" value="OAD21010.1"/>
    <property type="molecule type" value="Genomic_DNA"/>
</dbReference>
<feature type="non-terminal residue" evidence="2">
    <location>
        <position position="208"/>
    </location>
</feature>
<dbReference type="Pfam" id="PF13439">
    <property type="entry name" value="Glyco_transf_4"/>
    <property type="match status" value="1"/>
</dbReference>
<dbReference type="Gene3D" id="3.40.50.2000">
    <property type="entry name" value="Glycogen Phosphorylase B"/>
    <property type="match status" value="2"/>
</dbReference>
<feature type="domain" description="Glycosyltransferase subfamily 4-like N-terminal" evidence="1">
    <location>
        <begin position="14"/>
        <end position="118"/>
    </location>
</feature>
<evidence type="ECO:0000259" key="1">
    <source>
        <dbReference type="Pfam" id="PF13439"/>
    </source>
</evidence>
<dbReference type="GO" id="GO:0016757">
    <property type="term" value="F:glycosyltransferase activity"/>
    <property type="evidence" value="ECO:0007669"/>
    <property type="project" value="UniProtKB-ARBA"/>
</dbReference>
<gene>
    <name evidence="2" type="ORF">THIOM_003242</name>
</gene>
<dbReference type="SUPFAM" id="SSF53756">
    <property type="entry name" value="UDP-Glycosyltransferase/glycogen phosphorylase"/>
    <property type="match status" value="1"/>
</dbReference>
<keyword evidence="3" id="KW-1185">Reference proteome</keyword>
<evidence type="ECO:0000313" key="2">
    <source>
        <dbReference type="EMBL" id="OAD21010.1"/>
    </source>
</evidence>
<feature type="non-terminal residue" evidence="2">
    <location>
        <position position="1"/>
    </location>
</feature>
<reference evidence="2 3" key="1">
    <citation type="submission" date="2016-05" db="EMBL/GenBank/DDBJ databases">
        <title>Single-cell genome of chain-forming Candidatus Thiomargarita nelsonii and comparison to other large sulfur-oxidizing bacteria.</title>
        <authorList>
            <person name="Winkel M."/>
            <person name="Salman V."/>
            <person name="Woyke T."/>
            <person name="Schulz-Vogt H."/>
            <person name="Richter M."/>
            <person name="Flood B."/>
            <person name="Bailey J."/>
            <person name="Amann R."/>
            <person name="Mussmann M."/>
        </authorList>
    </citation>
    <scope>NUCLEOTIDE SEQUENCE [LARGE SCALE GENOMIC DNA]</scope>
    <source>
        <strain evidence="2 3">THI036</strain>
    </source>
</reference>
<name>A0A176RZ15_9GAMM</name>
<proteinExistence type="predicted"/>
<sequence length="208" mass="24138">EEKNGVTIYDVGKSKKRSNRIFKTTKEILEKAIELDSDIYHFHDPELIPIGLKLKKLGKKVIYDIHEDVEEDILSKDWIPLIFRKIVSLLFARYEKFAIEKFDAIITATPYIKEKLLKINKNSQNINNFPILGELSNQTAWKQKKNEVCYVGGISRLRGIKEIVNAISKVNNTNVRLKLAGLFSPQKFEQEISKEDGWDRVDFLGWLD</sequence>
<evidence type="ECO:0000313" key="3">
    <source>
        <dbReference type="Proteomes" id="UP000076962"/>
    </source>
</evidence>
<accession>A0A176RZ15</accession>
<dbReference type="Proteomes" id="UP000076962">
    <property type="component" value="Unassembled WGS sequence"/>
</dbReference>
<keyword evidence="2" id="KW-0808">Transferase</keyword>
<comment type="caution">
    <text evidence="2">The sequence shown here is derived from an EMBL/GenBank/DDBJ whole genome shotgun (WGS) entry which is preliminary data.</text>
</comment>
<dbReference type="AlphaFoldDB" id="A0A176RZ15"/>
<dbReference type="InterPro" id="IPR028098">
    <property type="entry name" value="Glyco_trans_4-like_N"/>
</dbReference>
<protein>
    <submittedName>
        <fullName evidence="2">Group 1 glycosyl transferase</fullName>
    </submittedName>
</protein>
<organism evidence="2 3">
    <name type="scientific">Candidatus Thiomargarita nelsonii</name>
    <dbReference type="NCBI Taxonomy" id="1003181"/>
    <lineage>
        <taxon>Bacteria</taxon>
        <taxon>Pseudomonadati</taxon>
        <taxon>Pseudomonadota</taxon>
        <taxon>Gammaproteobacteria</taxon>
        <taxon>Thiotrichales</taxon>
        <taxon>Thiotrichaceae</taxon>
        <taxon>Thiomargarita</taxon>
    </lineage>
</organism>